<dbReference type="FunFam" id="2.40.30.10:FF:000007">
    <property type="entry name" value="Translation initiation factor IF-2"/>
    <property type="match status" value="1"/>
</dbReference>
<dbReference type="GO" id="GO:0003924">
    <property type="term" value="F:GTPase activity"/>
    <property type="evidence" value="ECO:0007669"/>
    <property type="project" value="UniProtKB-UniRule"/>
</dbReference>
<dbReference type="SUPFAM" id="SSF50447">
    <property type="entry name" value="Translation proteins"/>
    <property type="match status" value="2"/>
</dbReference>
<evidence type="ECO:0000256" key="1">
    <source>
        <dbReference type="ARBA" id="ARBA00007733"/>
    </source>
</evidence>
<feature type="compositionally biased region" description="Basic residues" evidence="10">
    <location>
        <begin position="217"/>
        <end position="228"/>
    </location>
</feature>
<dbReference type="InterPro" id="IPR000178">
    <property type="entry name" value="TF_IF2_bacterial-like"/>
</dbReference>
<dbReference type="Gene3D" id="2.40.30.10">
    <property type="entry name" value="Translation factors"/>
    <property type="match status" value="2"/>
</dbReference>
<dbReference type="FunFam" id="3.40.50.300:FF:000019">
    <property type="entry name" value="Translation initiation factor IF-2"/>
    <property type="match status" value="1"/>
</dbReference>
<dbReference type="Pfam" id="PF04760">
    <property type="entry name" value="IF2_N"/>
    <property type="match status" value="1"/>
</dbReference>
<dbReference type="GO" id="GO:0005829">
    <property type="term" value="C:cytosol"/>
    <property type="evidence" value="ECO:0007669"/>
    <property type="project" value="TreeGrafter"/>
</dbReference>
<dbReference type="SUPFAM" id="SSF52156">
    <property type="entry name" value="Initiation factor IF2/eIF5b, domain 3"/>
    <property type="match status" value="1"/>
</dbReference>
<evidence type="ECO:0000259" key="11">
    <source>
        <dbReference type="PROSITE" id="PS51722"/>
    </source>
</evidence>
<dbReference type="Proteomes" id="UP000186309">
    <property type="component" value="Chromosome"/>
</dbReference>
<proteinExistence type="inferred from homology"/>
<dbReference type="PANTHER" id="PTHR43381:SF5">
    <property type="entry name" value="TR-TYPE G DOMAIN-CONTAINING PROTEIN"/>
    <property type="match status" value="1"/>
</dbReference>
<sequence length="827" mass="88263">MTSAGIRPPVQRSGSHSAAPLSPSRRTGEESAAEGPRRDASGPRRPLPPVAAPQAAPPRTSGPGRPAGGAQPEVKSQRPEKRMTREDMLALMRSGGLAAGGAAPAAPPAARPGGGTGLRPGMPGRPGPGMSPRPPSPPGPGGLTRGPAPGPGGGPAPAAPATMVDEEEERKAKGRVGSSADRAGRRARRNERATERRVTSPMPAAALLNEDEENRRGSRGRKSHKQGAHRLAAATARKSHAEVDAPVTIRTLSEALGVKANDILRKLMNMGQMATINANLDDDLAAELALEFGMELQVIHERTAEDDFLEAFAPPVESENLLPRPPVITILGHVDHGKTSLLDRIRKSKVVQSESGGITQHIGAYQVEYNDKPITFVDTPGHEAFTAMRARGANVTDIVVLVVAADDGVMPQTVEAIAHAKAANVPIVVALNKIDLPNVDTTTNISKIYGELAQQGLNPVEWGGDVEVVKTSTVTGAGLTDLLATLETIAELHELKADPTRPATGTCLEASLSEGRGVLATVLVREGTLRVGDIVVCGDGFGRIRALFDDHGRSIEQAGPSFPVEISGLDVVPTAGENFAVTDDIARAREVAETRRVRARDASQAERQTVTLENLYNRMAEQKVKSLNLIVKADVQGSIEAIVKELEKLENAEVPIRILLKAVGGISESDIILADASQAIVIGYRVAPEDRAITMADEKNIEIRRYDIIYQVTDDVKKAVEGMLVPEIKEVHLGRAVVRLVYKISKVGSVAGCFVTQGVIERGSKVRLIRDGREIYKGAIDALKRFKDDVKEVPQNFECGIKITNFEDVKTDDVIEAYRVDVIRRTL</sequence>
<dbReference type="EMBL" id="CP019082">
    <property type="protein sequence ID" value="APW63711.1"/>
    <property type="molecule type" value="Genomic_DNA"/>
</dbReference>
<organism evidence="12 13">
    <name type="scientific">Paludisphaera borealis</name>
    <dbReference type="NCBI Taxonomy" id="1387353"/>
    <lineage>
        <taxon>Bacteria</taxon>
        <taxon>Pseudomonadati</taxon>
        <taxon>Planctomycetota</taxon>
        <taxon>Planctomycetia</taxon>
        <taxon>Isosphaerales</taxon>
        <taxon>Isosphaeraceae</taxon>
        <taxon>Paludisphaera</taxon>
    </lineage>
</organism>
<dbReference type="NCBIfam" id="TIGR00231">
    <property type="entry name" value="small_GTP"/>
    <property type="match status" value="1"/>
</dbReference>
<dbReference type="InterPro" id="IPR027417">
    <property type="entry name" value="P-loop_NTPase"/>
</dbReference>
<evidence type="ECO:0000256" key="6">
    <source>
        <dbReference type="ARBA" id="ARBA00023134"/>
    </source>
</evidence>
<dbReference type="InterPro" id="IPR023115">
    <property type="entry name" value="TIF_IF2_dom3"/>
</dbReference>
<dbReference type="Pfam" id="PF11987">
    <property type="entry name" value="IF-2"/>
    <property type="match status" value="1"/>
</dbReference>
<name>A0A1U7CXS1_9BACT</name>
<dbReference type="CDD" id="cd03702">
    <property type="entry name" value="IF2_mtIF2_II"/>
    <property type="match status" value="1"/>
</dbReference>
<feature type="domain" description="Tr-type G" evidence="11">
    <location>
        <begin position="323"/>
        <end position="496"/>
    </location>
</feature>
<dbReference type="PROSITE" id="PS01176">
    <property type="entry name" value="IF2"/>
    <property type="match status" value="1"/>
</dbReference>
<evidence type="ECO:0000256" key="5">
    <source>
        <dbReference type="ARBA" id="ARBA00022917"/>
    </source>
</evidence>
<keyword evidence="9" id="KW-0175">Coiled coil</keyword>
<dbReference type="InterPro" id="IPR015760">
    <property type="entry name" value="TIF_IF2"/>
</dbReference>
<dbReference type="NCBIfam" id="TIGR00487">
    <property type="entry name" value="IF-2"/>
    <property type="match status" value="1"/>
</dbReference>
<dbReference type="Pfam" id="PF00009">
    <property type="entry name" value="GTP_EFTU"/>
    <property type="match status" value="1"/>
</dbReference>
<evidence type="ECO:0000256" key="8">
    <source>
        <dbReference type="RuleBase" id="RU000644"/>
    </source>
</evidence>
<dbReference type="PANTHER" id="PTHR43381">
    <property type="entry name" value="TRANSLATION INITIATION FACTOR IF-2-RELATED"/>
    <property type="match status" value="1"/>
</dbReference>
<feature type="compositionally biased region" description="Low complexity" evidence="10">
    <location>
        <begin position="89"/>
        <end position="104"/>
    </location>
</feature>
<reference evidence="13" key="1">
    <citation type="submission" date="2016-12" db="EMBL/GenBank/DDBJ databases">
        <title>Comparative genomics of four Isosphaeraceae planctomycetes: a common pool of plasmids and glycoside hydrolase genes.</title>
        <authorList>
            <person name="Ivanova A."/>
        </authorList>
    </citation>
    <scope>NUCLEOTIDE SEQUENCE [LARGE SCALE GENOMIC DNA]</scope>
    <source>
        <strain evidence="13">PX4</strain>
    </source>
</reference>
<keyword evidence="3 7" id="KW-0396">Initiation factor</keyword>
<feature type="binding site" evidence="7">
    <location>
        <begin position="432"/>
        <end position="435"/>
    </location>
    <ligand>
        <name>GTP</name>
        <dbReference type="ChEBI" id="CHEBI:37565"/>
    </ligand>
</feature>
<evidence type="ECO:0000313" key="13">
    <source>
        <dbReference type="Proteomes" id="UP000186309"/>
    </source>
</evidence>
<gene>
    <name evidence="7 12" type="primary">infB</name>
    <name evidence="12" type="ORF">BSF38_05285</name>
</gene>
<evidence type="ECO:0000256" key="10">
    <source>
        <dbReference type="SAM" id="MobiDB-lite"/>
    </source>
</evidence>
<dbReference type="HAMAP" id="MF_00100_B">
    <property type="entry name" value="IF_2_B"/>
    <property type="match status" value="1"/>
</dbReference>
<dbReference type="InterPro" id="IPR053905">
    <property type="entry name" value="EF-G-like_DII"/>
</dbReference>
<dbReference type="Pfam" id="PF22042">
    <property type="entry name" value="EF-G_D2"/>
    <property type="match status" value="1"/>
</dbReference>
<dbReference type="FunFam" id="2.40.30.10:FF:000008">
    <property type="entry name" value="Translation initiation factor IF-2"/>
    <property type="match status" value="1"/>
</dbReference>
<comment type="caution">
    <text evidence="7">Lacks conserved residue(s) required for the propagation of feature annotation.</text>
</comment>
<dbReference type="InterPro" id="IPR000795">
    <property type="entry name" value="T_Tr_GTP-bd_dom"/>
</dbReference>
<feature type="binding site" evidence="7">
    <location>
        <begin position="378"/>
        <end position="382"/>
    </location>
    <ligand>
        <name>GTP</name>
        <dbReference type="ChEBI" id="CHEBI:37565"/>
    </ligand>
</feature>
<evidence type="ECO:0000313" key="12">
    <source>
        <dbReference type="EMBL" id="APW63711.1"/>
    </source>
</evidence>
<dbReference type="CDD" id="cd03692">
    <property type="entry name" value="mtIF2_IVc"/>
    <property type="match status" value="1"/>
</dbReference>
<keyword evidence="5 7" id="KW-0648">Protein biosynthesis</keyword>
<comment type="function">
    <text evidence="7 8">One of the essential components for the initiation of protein synthesis. Protects formylmethionyl-tRNA from spontaneous hydrolysis and promotes its binding to the 30S ribosomal subunits. Also involved in the hydrolysis of GTP during the formation of the 70S ribosomal complex.</text>
</comment>
<dbReference type="Gene3D" id="3.40.50.10050">
    <property type="entry name" value="Translation initiation factor IF- 2, domain 3"/>
    <property type="match status" value="1"/>
</dbReference>
<dbReference type="GO" id="GO:0003743">
    <property type="term" value="F:translation initiation factor activity"/>
    <property type="evidence" value="ECO:0007669"/>
    <property type="project" value="UniProtKB-UniRule"/>
</dbReference>
<keyword evidence="13" id="KW-1185">Reference proteome</keyword>
<feature type="region of interest" description="Disordered" evidence="10">
    <location>
        <begin position="1"/>
        <end position="239"/>
    </location>
</feature>
<dbReference type="InterPro" id="IPR006847">
    <property type="entry name" value="IF2_N"/>
</dbReference>
<dbReference type="PROSITE" id="PS51722">
    <property type="entry name" value="G_TR_2"/>
    <property type="match status" value="1"/>
</dbReference>
<feature type="coiled-coil region" evidence="9">
    <location>
        <begin position="602"/>
        <end position="652"/>
    </location>
</feature>
<dbReference type="AlphaFoldDB" id="A0A1U7CXS1"/>
<dbReference type="STRING" id="1387353.BSF38_05285"/>
<dbReference type="KEGG" id="pbor:BSF38_05285"/>
<evidence type="ECO:0000256" key="2">
    <source>
        <dbReference type="ARBA" id="ARBA00020675"/>
    </source>
</evidence>
<accession>A0A1U7CXS1</accession>
<dbReference type="SUPFAM" id="SSF52540">
    <property type="entry name" value="P-loop containing nucleoside triphosphate hydrolases"/>
    <property type="match status" value="1"/>
</dbReference>
<protein>
    <recommendedName>
        <fullName evidence="2 7">Translation initiation factor IF-2</fullName>
    </recommendedName>
</protein>
<evidence type="ECO:0000256" key="4">
    <source>
        <dbReference type="ARBA" id="ARBA00022741"/>
    </source>
</evidence>
<comment type="similarity">
    <text evidence="1 7 8">Belongs to the TRAFAC class translation factor GTPase superfamily. Classic translation factor GTPase family. IF-2 subfamily.</text>
</comment>
<feature type="compositionally biased region" description="Pro residues" evidence="10">
    <location>
        <begin position="148"/>
        <end position="158"/>
    </location>
</feature>
<feature type="binding site" evidence="7">
    <location>
        <begin position="332"/>
        <end position="339"/>
    </location>
    <ligand>
        <name>GTP</name>
        <dbReference type="ChEBI" id="CHEBI:37565"/>
    </ligand>
</feature>
<feature type="compositionally biased region" description="Basic and acidic residues" evidence="10">
    <location>
        <begin position="75"/>
        <end position="88"/>
    </location>
</feature>
<evidence type="ECO:0000256" key="9">
    <source>
        <dbReference type="SAM" id="Coils"/>
    </source>
</evidence>
<keyword evidence="7" id="KW-0963">Cytoplasm</keyword>
<keyword evidence="4 7" id="KW-0547">Nucleotide-binding</keyword>
<dbReference type="Gene3D" id="3.40.50.300">
    <property type="entry name" value="P-loop containing nucleotide triphosphate hydrolases"/>
    <property type="match status" value="1"/>
</dbReference>
<dbReference type="CDD" id="cd01887">
    <property type="entry name" value="IF2_eIF5B"/>
    <property type="match status" value="1"/>
</dbReference>
<comment type="subcellular location">
    <subcellularLocation>
        <location evidence="7">Cytoplasm</location>
    </subcellularLocation>
</comment>
<feature type="compositionally biased region" description="Pro residues" evidence="10">
    <location>
        <begin position="123"/>
        <end position="140"/>
    </location>
</feature>
<dbReference type="InterPro" id="IPR044145">
    <property type="entry name" value="IF2_II"/>
</dbReference>
<dbReference type="FunFam" id="3.40.50.10050:FF:000001">
    <property type="entry name" value="Translation initiation factor IF-2"/>
    <property type="match status" value="1"/>
</dbReference>
<dbReference type="GO" id="GO:0005525">
    <property type="term" value="F:GTP binding"/>
    <property type="evidence" value="ECO:0007669"/>
    <property type="project" value="UniProtKB-KW"/>
</dbReference>
<dbReference type="InterPro" id="IPR009000">
    <property type="entry name" value="Transl_B-barrel_sf"/>
</dbReference>
<keyword evidence="6 7" id="KW-0342">GTP-binding</keyword>
<dbReference type="InterPro" id="IPR005225">
    <property type="entry name" value="Small_GTP-bd"/>
</dbReference>
<evidence type="ECO:0000256" key="7">
    <source>
        <dbReference type="HAMAP-Rule" id="MF_00100"/>
    </source>
</evidence>
<dbReference type="InterPro" id="IPR036925">
    <property type="entry name" value="TIF_IF2_dom3_sf"/>
</dbReference>
<evidence type="ECO:0000256" key="3">
    <source>
        <dbReference type="ARBA" id="ARBA00022540"/>
    </source>
</evidence>